<dbReference type="InterPro" id="IPR003594">
    <property type="entry name" value="HATPase_dom"/>
</dbReference>
<dbReference type="SUPFAM" id="SSF55874">
    <property type="entry name" value="ATPase domain of HSP90 chaperone/DNA topoisomerase II/histidine kinase"/>
    <property type="match status" value="1"/>
</dbReference>
<dbReference type="CDD" id="cd00075">
    <property type="entry name" value="HATPase"/>
    <property type="match status" value="1"/>
</dbReference>
<evidence type="ECO:0000259" key="13">
    <source>
        <dbReference type="PROSITE" id="PS50885"/>
    </source>
</evidence>
<keyword evidence="6 11" id="KW-0812">Transmembrane</keyword>
<evidence type="ECO:0000256" key="6">
    <source>
        <dbReference type="ARBA" id="ARBA00022692"/>
    </source>
</evidence>
<keyword evidence="4" id="KW-0597">Phosphoprotein</keyword>
<evidence type="ECO:0000256" key="4">
    <source>
        <dbReference type="ARBA" id="ARBA00022553"/>
    </source>
</evidence>
<dbReference type="Gene3D" id="1.10.287.130">
    <property type="match status" value="1"/>
</dbReference>
<dbReference type="Gene3D" id="3.30.565.10">
    <property type="entry name" value="Histidine kinase-like ATPase, C-terminal domain"/>
    <property type="match status" value="1"/>
</dbReference>
<dbReference type="Pfam" id="PF00672">
    <property type="entry name" value="HAMP"/>
    <property type="match status" value="1"/>
</dbReference>
<comment type="catalytic activity">
    <reaction evidence="1">
        <text>ATP + protein L-histidine = ADP + protein N-phospho-L-histidine.</text>
        <dbReference type="EC" id="2.7.13.3"/>
    </reaction>
</comment>
<keyword evidence="10 11" id="KW-0472">Membrane</keyword>
<dbReference type="GO" id="GO:0005886">
    <property type="term" value="C:plasma membrane"/>
    <property type="evidence" value="ECO:0007669"/>
    <property type="project" value="TreeGrafter"/>
</dbReference>
<keyword evidence="7 14" id="KW-0418">Kinase</keyword>
<dbReference type="PROSITE" id="PS50885">
    <property type="entry name" value="HAMP"/>
    <property type="match status" value="1"/>
</dbReference>
<dbReference type="SUPFAM" id="SSF47384">
    <property type="entry name" value="Homodimeric domain of signal transducing histidine kinase"/>
    <property type="match status" value="1"/>
</dbReference>
<dbReference type="InterPro" id="IPR003660">
    <property type="entry name" value="HAMP_dom"/>
</dbReference>
<feature type="domain" description="HAMP" evidence="13">
    <location>
        <begin position="111"/>
        <end position="165"/>
    </location>
</feature>
<dbReference type="Proteomes" id="UP000237718">
    <property type="component" value="Unassembled WGS sequence"/>
</dbReference>
<dbReference type="EMBL" id="PVUF01000011">
    <property type="protein sequence ID" value="PRZ46231.1"/>
    <property type="molecule type" value="Genomic_DNA"/>
</dbReference>
<sequence>MRSGPWRLRTQLSLSMICVALTALGVFIIGMIAFYVTLQASWLASLSHENRATLHALIEDKTVSSEALTTLVSAFSLSWSGTYEQAELAALSALVILATLTAIFGGIVVARKLSAPIEGVTRAVLKVADGNIRQEVSPVAGGSSETEDLVAAFRSMVQSLEQAERDATDSSAAIAHELRTPLTILRGRLQGLGDGTFAPSEEMIDGLIAQVDTLSRIVDELSFLSRLSSGHFTLQCIEINLAEEVNRVVTTVRPDMDSVGMILDVSLDPVVLHADPVRVRQALSALLDNARRYAESGRYVKISTFAAGSFGYLQVRDHGPGIEQGDHDRVFERWWRGDKSRNRTEGGTGLGLAVVRAITRAHGGEASVRDLDDRSGAEFVLKFPLQATGEAMD</sequence>
<dbReference type="SMART" id="SM00304">
    <property type="entry name" value="HAMP"/>
    <property type="match status" value="1"/>
</dbReference>
<gene>
    <name evidence="14" type="ORF">CLV89_111122</name>
</gene>
<dbReference type="OrthoDB" id="9809766at2"/>
<evidence type="ECO:0000256" key="9">
    <source>
        <dbReference type="ARBA" id="ARBA00023012"/>
    </source>
</evidence>
<evidence type="ECO:0000313" key="15">
    <source>
        <dbReference type="Proteomes" id="UP000237718"/>
    </source>
</evidence>
<keyword evidence="5" id="KW-0808">Transferase</keyword>
<dbReference type="InterPro" id="IPR036097">
    <property type="entry name" value="HisK_dim/P_sf"/>
</dbReference>
<dbReference type="InterPro" id="IPR004358">
    <property type="entry name" value="Sig_transdc_His_kin-like_C"/>
</dbReference>
<name>A0A2T1ACC0_TRISK</name>
<dbReference type="SMART" id="SM00387">
    <property type="entry name" value="HATPase_c"/>
    <property type="match status" value="1"/>
</dbReference>
<dbReference type="GO" id="GO:0000155">
    <property type="term" value="F:phosphorelay sensor kinase activity"/>
    <property type="evidence" value="ECO:0007669"/>
    <property type="project" value="InterPro"/>
</dbReference>
<dbReference type="SMART" id="SM00388">
    <property type="entry name" value="HisKA"/>
    <property type="match status" value="1"/>
</dbReference>
<feature type="transmembrane region" description="Helical" evidence="11">
    <location>
        <begin position="88"/>
        <end position="110"/>
    </location>
</feature>
<organism evidence="14 15">
    <name type="scientific">Tritonibacter scottomollicae</name>
    <name type="common">Epibacterium scottomollicae</name>
    <dbReference type="NCBI Taxonomy" id="483013"/>
    <lineage>
        <taxon>Bacteria</taxon>
        <taxon>Pseudomonadati</taxon>
        <taxon>Pseudomonadota</taxon>
        <taxon>Alphaproteobacteria</taxon>
        <taxon>Rhodobacterales</taxon>
        <taxon>Paracoccaceae</taxon>
        <taxon>Tritonibacter</taxon>
    </lineage>
</organism>
<dbReference type="PRINTS" id="PR00344">
    <property type="entry name" value="BCTRLSENSOR"/>
</dbReference>
<dbReference type="InterPro" id="IPR050428">
    <property type="entry name" value="TCS_sensor_his_kinase"/>
</dbReference>
<dbReference type="PROSITE" id="PS50109">
    <property type="entry name" value="HIS_KIN"/>
    <property type="match status" value="1"/>
</dbReference>
<dbReference type="InterPro" id="IPR005467">
    <property type="entry name" value="His_kinase_dom"/>
</dbReference>
<dbReference type="InterPro" id="IPR036890">
    <property type="entry name" value="HATPase_C_sf"/>
</dbReference>
<proteinExistence type="predicted"/>
<dbReference type="PANTHER" id="PTHR45436:SF5">
    <property type="entry name" value="SENSOR HISTIDINE KINASE TRCS"/>
    <property type="match status" value="1"/>
</dbReference>
<evidence type="ECO:0000256" key="8">
    <source>
        <dbReference type="ARBA" id="ARBA00022989"/>
    </source>
</evidence>
<keyword evidence="8 11" id="KW-1133">Transmembrane helix</keyword>
<feature type="domain" description="Histidine kinase" evidence="12">
    <location>
        <begin position="173"/>
        <end position="387"/>
    </location>
</feature>
<dbReference type="AlphaFoldDB" id="A0A2T1ACC0"/>
<reference evidence="14 15" key="1">
    <citation type="submission" date="2018-03" db="EMBL/GenBank/DDBJ databases">
        <title>Genomic Encyclopedia of Archaeal and Bacterial Type Strains, Phase II (KMG-II): from individual species to whole genera.</title>
        <authorList>
            <person name="Goeker M."/>
        </authorList>
    </citation>
    <scope>NUCLEOTIDE SEQUENCE [LARGE SCALE GENOMIC DNA]</scope>
    <source>
        <strain evidence="14 15">DSM 25328</strain>
    </source>
</reference>
<dbReference type="Gene3D" id="6.10.340.10">
    <property type="match status" value="1"/>
</dbReference>
<evidence type="ECO:0000256" key="10">
    <source>
        <dbReference type="ARBA" id="ARBA00023136"/>
    </source>
</evidence>
<evidence type="ECO:0000256" key="1">
    <source>
        <dbReference type="ARBA" id="ARBA00000085"/>
    </source>
</evidence>
<accession>A0A2T1ACC0</accession>
<comment type="caution">
    <text evidence="14">The sequence shown here is derived from an EMBL/GenBank/DDBJ whole genome shotgun (WGS) entry which is preliminary data.</text>
</comment>
<comment type="subcellular location">
    <subcellularLocation>
        <location evidence="2">Membrane</location>
    </subcellularLocation>
</comment>
<evidence type="ECO:0000259" key="12">
    <source>
        <dbReference type="PROSITE" id="PS50109"/>
    </source>
</evidence>
<evidence type="ECO:0000256" key="11">
    <source>
        <dbReference type="SAM" id="Phobius"/>
    </source>
</evidence>
<dbReference type="CDD" id="cd00082">
    <property type="entry name" value="HisKA"/>
    <property type="match status" value="1"/>
</dbReference>
<evidence type="ECO:0000256" key="3">
    <source>
        <dbReference type="ARBA" id="ARBA00012438"/>
    </source>
</evidence>
<evidence type="ECO:0000256" key="2">
    <source>
        <dbReference type="ARBA" id="ARBA00004370"/>
    </source>
</evidence>
<dbReference type="InterPro" id="IPR003661">
    <property type="entry name" value="HisK_dim/P_dom"/>
</dbReference>
<evidence type="ECO:0000313" key="14">
    <source>
        <dbReference type="EMBL" id="PRZ46231.1"/>
    </source>
</evidence>
<dbReference type="PANTHER" id="PTHR45436">
    <property type="entry name" value="SENSOR HISTIDINE KINASE YKOH"/>
    <property type="match status" value="1"/>
</dbReference>
<protein>
    <recommendedName>
        <fullName evidence="3">histidine kinase</fullName>
        <ecNumber evidence="3">2.7.13.3</ecNumber>
    </recommendedName>
</protein>
<dbReference type="EC" id="2.7.13.3" evidence="3"/>
<dbReference type="Pfam" id="PF00512">
    <property type="entry name" value="HisKA"/>
    <property type="match status" value="1"/>
</dbReference>
<dbReference type="Pfam" id="PF02518">
    <property type="entry name" value="HATPase_c"/>
    <property type="match status" value="1"/>
</dbReference>
<evidence type="ECO:0000256" key="7">
    <source>
        <dbReference type="ARBA" id="ARBA00022777"/>
    </source>
</evidence>
<dbReference type="CDD" id="cd06225">
    <property type="entry name" value="HAMP"/>
    <property type="match status" value="1"/>
</dbReference>
<keyword evidence="9" id="KW-0902">Two-component regulatory system</keyword>
<feature type="transmembrane region" description="Helical" evidence="11">
    <location>
        <begin position="12"/>
        <end position="36"/>
    </location>
</feature>
<dbReference type="RefSeq" id="WP_106164715.1">
    <property type="nucleotide sequence ID" value="NZ_PVUF01000011.1"/>
</dbReference>
<evidence type="ECO:0000256" key="5">
    <source>
        <dbReference type="ARBA" id="ARBA00022679"/>
    </source>
</evidence>